<dbReference type="AlphaFoldDB" id="A0A2G6KE06"/>
<gene>
    <name evidence="2" type="ORF">CSA56_09365</name>
</gene>
<protein>
    <submittedName>
        <fullName evidence="2">Uncharacterized protein</fullName>
    </submittedName>
</protein>
<name>A0A2G6KE06_9BACT</name>
<comment type="caution">
    <text evidence="2">The sequence shown here is derived from an EMBL/GenBank/DDBJ whole genome shotgun (WGS) entry which is preliminary data.</text>
</comment>
<dbReference type="Proteomes" id="UP000230821">
    <property type="component" value="Unassembled WGS sequence"/>
</dbReference>
<feature type="region of interest" description="Disordered" evidence="1">
    <location>
        <begin position="81"/>
        <end position="105"/>
    </location>
</feature>
<reference evidence="2 3" key="1">
    <citation type="submission" date="2017-10" db="EMBL/GenBank/DDBJ databases">
        <title>Novel microbial diversity and functional potential in the marine mammal oral microbiome.</title>
        <authorList>
            <person name="Dudek N.K."/>
            <person name="Sun C.L."/>
            <person name="Burstein D."/>
            <person name="Kantor R.S."/>
            <person name="Aliaga Goltsman D.S."/>
            <person name="Bik E.M."/>
            <person name="Thomas B.C."/>
            <person name="Banfield J.F."/>
            <person name="Relman D.A."/>
        </authorList>
    </citation>
    <scope>NUCLEOTIDE SEQUENCE [LARGE SCALE GENOMIC DNA]</scope>
    <source>
        <strain evidence="2">DOLJORAL78_47_16</strain>
    </source>
</reference>
<dbReference type="EMBL" id="PDSK01000093">
    <property type="protein sequence ID" value="PIE33887.1"/>
    <property type="molecule type" value="Genomic_DNA"/>
</dbReference>
<sequence>MVLLAKGRTHSTDISGIGWRRTILNARTSSLHTITNIEIVKCFLDIEVTLQKSATNFWEIEIFSESLRINLERILCKDNKLAQRRRGAKKNMSENSGENKTDIMT</sequence>
<evidence type="ECO:0000313" key="3">
    <source>
        <dbReference type="Proteomes" id="UP000230821"/>
    </source>
</evidence>
<proteinExistence type="predicted"/>
<organism evidence="2 3">
    <name type="scientific">candidate division KSB3 bacterium</name>
    <dbReference type="NCBI Taxonomy" id="2044937"/>
    <lineage>
        <taxon>Bacteria</taxon>
        <taxon>candidate division KSB3</taxon>
    </lineage>
</organism>
<evidence type="ECO:0000313" key="2">
    <source>
        <dbReference type="EMBL" id="PIE33887.1"/>
    </source>
</evidence>
<accession>A0A2G6KE06</accession>
<evidence type="ECO:0000256" key="1">
    <source>
        <dbReference type="SAM" id="MobiDB-lite"/>
    </source>
</evidence>